<keyword evidence="5" id="KW-1185">Reference proteome</keyword>
<dbReference type="Gene3D" id="3.40.390.10">
    <property type="entry name" value="Collagenase (Catalytic Domain)"/>
    <property type="match status" value="1"/>
</dbReference>
<feature type="region of interest" description="Disordered" evidence="1">
    <location>
        <begin position="322"/>
        <end position="344"/>
    </location>
</feature>
<evidence type="ECO:0000313" key="5">
    <source>
        <dbReference type="Proteomes" id="UP000294155"/>
    </source>
</evidence>
<evidence type="ECO:0000259" key="3">
    <source>
        <dbReference type="Pfam" id="PF01833"/>
    </source>
</evidence>
<dbReference type="InterPro" id="IPR002909">
    <property type="entry name" value="IPT_dom"/>
</dbReference>
<comment type="caution">
    <text evidence="4">The sequence shown here is derived from an EMBL/GenBank/DDBJ whole genome shotgun (WGS) entry which is preliminary data.</text>
</comment>
<dbReference type="RefSeq" id="WP_129920870.1">
    <property type="nucleotide sequence ID" value="NZ_SEWE01000015.1"/>
</dbReference>
<sequence length="701" mass="75230">MMFFSAPRQLTAACIGLLLMGPVLSAAAQSPRSGAETHCSLTPLDPARRSQQAALVVEGEVLSADGFWDAAHRRIYTRHRVRVFSTFKGEAPAELIVLTEGGTVGTDWQELTNTLRLQVGDQGVLFLQPAAGITAEAGWLAYGSQQGFIRYDLATLSAAEPFQTYPAIDKTFYTTLSAQTGQPRRIMGANQRLETARQRLAQPAAAAKGQAPTIASLTPATITAGTGAVLTIVGSGFGNTQGTGFVEFRNADDGGSTFIQPQVADYVSWTDTQIQVRVPSFSLSGNPAGTGPVRVTTADKLQATSSRTIVVTYALSNVQDRASKEVVRPRHSNQNGSGGLTFQQETGFASNTNASQILRRGLLETWRCQTGVNWTLGSNRSGHGAADDGENSVGFDVGAELPAGILGRTTNYYRGCYGPRGELVFYVKEIDMQFDDGINFQFGPGFPTAVQYDFESVLVHELGHAQQLGHVILEAAVMHYGVRAAQVKRSLGAADLTGAHLVLRTRSFLAPDCGPGPMLPAPLTSTAARRQGGTAEITWTTRDECAVQQFVVERSADTTAWQPVGTVAAGASTQSYRFLDPQPLPQLSYYRVRVERPDNSLDTAAPLPVSADAAAAGHLVVFPNPIQNGLLRLQFPSAATGTLSVFLYDALGQYYRGQALNVEPGLNIRSLNVDNLRPGWYVLRWRDSAGNRGATPFVRVQ</sequence>
<dbReference type="Pfam" id="PF01833">
    <property type="entry name" value="TIG"/>
    <property type="match status" value="1"/>
</dbReference>
<organism evidence="4 5">
    <name type="scientific">Hymenobacter persicinus</name>
    <dbReference type="NCBI Taxonomy" id="2025506"/>
    <lineage>
        <taxon>Bacteria</taxon>
        <taxon>Pseudomonadati</taxon>
        <taxon>Bacteroidota</taxon>
        <taxon>Cytophagia</taxon>
        <taxon>Cytophagales</taxon>
        <taxon>Hymenobacteraceae</taxon>
        <taxon>Hymenobacter</taxon>
    </lineage>
</organism>
<feature type="signal peptide" evidence="2">
    <location>
        <begin position="1"/>
        <end position="28"/>
    </location>
</feature>
<feature type="chain" id="PRO_5020475059" description="IPT/TIG domain-containing protein" evidence="2">
    <location>
        <begin position="29"/>
        <end position="701"/>
    </location>
</feature>
<evidence type="ECO:0000256" key="1">
    <source>
        <dbReference type="SAM" id="MobiDB-lite"/>
    </source>
</evidence>
<feature type="compositionally biased region" description="Polar residues" evidence="1">
    <location>
        <begin position="332"/>
        <end position="344"/>
    </location>
</feature>
<dbReference type="AlphaFoldDB" id="A0A4Q5LC54"/>
<dbReference type="InterPro" id="IPR014756">
    <property type="entry name" value="Ig_E-set"/>
</dbReference>
<dbReference type="GO" id="GO:0008237">
    <property type="term" value="F:metallopeptidase activity"/>
    <property type="evidence" value="ECO:0007669"/>
    <property type="project" value="InterPro"/>
</dbReference>
<dbReference type="OrthoDB" id="7574679at2"/>
<feature type="domain" description="IPT/TIG" evidence="3">
    <location>
        <begin position="212"/>
        <end position="310"/>
    </location>
</feature>
<protein>
    <recommendedName>
        <fullName evidence="3">IPT/TIG domain-containing protein</fullName>
    </recommendedName>
</protein>
<dbReference type="InterPro" id="IPR013783">
    <property type="entry name" value="Ig-like_fold"/>
</dbReference>
<accession>A0A4Q5LC54</accession>
<dbReference type="InterPro" id="IPR024079">
    <property type="entry name" value="MetalloPept_cat_dom_sf"/>
</dbReference>
<dbReference type="SUPFAM" id="SSF55486">
    <property type="entry name" value="Metalloproteases ('zincins'), catalytic domain"/>
    <property type="match status" value="1"/>
</dbReference>
<dbReference type="Proteomes" id="UP000294155">
    <property type="component" value="Unassembled WGS sequence"/>
</dbReference>
<gene>
    <name evidence="4" type="ORF">EWM57_09310</name>
</gene>
<name>A0A4Q5LC54_9BACT</name>
<dbReference type="SUPFAM" id="SSF81296">
    <property type="entry name" value="E set domains"/>
    <property type="match status" value="1"/>
</dbReference>
<dbReference type="Gene3D" id="2.60.40.10">
    <property type="entry name" value="Immunoglobulins"/>
    <property type="match status" value="1"/>
</dbReference>
<reference evidence="4 5" key="1">
    <citation type="submission" date="2019-02" db="EMBL/GenBank/DDBJ databases">
        <title>Bacterial novel species isolated from soil.</title>
        <authorList>
            <person name="Jung H.-Y."/>
        </authorList>
    </citation>
    <scope>NUCLEOTIDE SEQUENCE [LARGE SCALE GENOMIC DNA]</scope>
    <source>
        <strain evidence="4 5">1-3-3-3</strain>
    </source>
</reference>
<evidence type="ECO:0000313" key="4">
    <source>
        <dbReference type="EMBL" id="RYU80129.1"/>
    </source>
</evidence>
<proteinExistence type="predicted"/>
<dbReference type="EMBL" id="SEWE01000015">
    <property type="protein sequence ID" value="RYU80129.1"/>
    <property type="molecule type" value="Genomic_DNA"/>
</dbReference>
<keyword evidence="2" id="KW-0732">Signal</keyword>
<evidence type="ECO:0000256" key="2">
    <source>
        <dbReference type="SAM" id="SignalP"/>
    </source>
</evidence>